<keyword evidence="8" id="KW-1185">Reference proteome</keyword>
<dbReference type="PANTHER" id="PTHR13856">
    <property type="entry name" value="VHS DOMAIN CONTAINING PROTEIN FAMILY"/>
    <property type="match status" value="1"/>
</dbReference>
<dbReference type="AlphaFoldDB" id="A0A6J2WPQ0"/>
<protein>
    <submittedName>
        <fullName evidence="9">TOM1-like protein 2 isoform X5</fullName>
    </submittedName>
</protein>
<gene>
    <name evidence="9" type="primary">tom1l2a</name>
</gene>
<evidence type="ECO:0000256" key="5">
    <source>
        <dbReference type="SAM" id="MobiDB-lite"/>
    </source>
</evidence>
<dbReference type="SUPFAM" id="SSF48464">
    <property type="entry name" value="ENTH/VHS domain"/>
    <property type="match status" value="1"/>
</dbReference>
<name>A0A6J2WPQ0_CHACN</name>
<dbReference type="CTD" id="100535615"/>
<organism evidence="8 9">
    <name type="scientific">Chanos chanos</name>
    <name type="common">Milkfish</name>
    <name type="synonym">Mugil chanos</name>
    <dbReference type="NCBI Taxonomy" id="29144"/>
    <lineage>
        <taxon>Eukaryota</taxon>
        <taxon>Metazoa</taxon>
        <taxon>Chordata</taxon>
        <taxon>Craniata</taxon>
        <taxon>Vertebrata</taxon>
        <taxon>Euteleostomi</taxon>
        <taxon>Actinopterygii</taxon>
        <taxon>Neopterygii</taxon>
        <taxon>Teleostei</taxon>
        <taxon>Ostariophysi</taxon>
        <taxon>Gonorynchiformes</taxon>
        <taxon>Chanidae</taxon>
        <taxon>Chanos</taxon>
    </lineage>
</organism>
<dbReference type="GO" id="GO:0005768">
    <property type="term" value="C:endosome"/>
    <property type="evidence" value="ECO:0007669"/>
    <property type="project" value="TreeGrafter"/>
</dbReference>
<proteinExistence type="inferred from homology"/>
<dbReference type="GO" id="GO:0035091">
    <property type="term" value="F:phosphatidylinositol binding"/>
    <property type="evidence" value="ECO:0007669"/>
    <property type="project" value="InterPro"/>
</dbReference>
<sequence length="388" mass="42570">MEFLLGNPYSTPVGQCIEKATDGSLQNEDWTLNMEICDIINETEEGPKDAIRAVKKRLNGNRNYREVMLALTVLETCVKNCGHRFHVLVANRDFIDGVLVKVISPKNNPPTIVQDKVLALIQIARLRSELDIVRGNSKVMSEMLTEMVPGQEDASDLELLQELNRTCRAMQQRIVELISRVSNEEVTEELLHVNDDLNNIFLRYERYERYRLGRAAQNNGVLNEATEDNLIDLGPGSPAVVSPRVSSAPTSIASLSTQLAGLDVGVDSVSGTLSSLPTHNPQDDFDMFAQTRTSSLADQRKNVKYEDPQALGGLASALDVRQQNTSGKGDEAEEGVTSEEFDKFLEERAKAADTALPSPPSGDPGPPVSSSGSSRKKAERTEDALFAL</sequence>
<dbReference type="InterPro" id="IPR008942">
    <property type="entry name" value="ENTH_VHS"/>
</dbReference>
<dbReference type="PROSITE" id="PS50179">
    <property type="entry name" value="VHS"/>
    <property type="match status" value="1"/>
</dbReference>
<dbReference type="GeneID" id="115826888"/>
<dbReference type="RefSeq" id="XP_030646694.1">
    <property type="nucleotide sequence ID" value="XM_030790834.1"/>
</dbReference>
<dbReference type="PANTHER" id="PTHR13856:SF31">
    <property type="entry name" value="TOM1-LIKE PROTEIN 2"/>
    <property type="match status" value="1"/>
</dbReference>
<dbReference type="Gene3D" id="1.25.40.90">
    <property type="match status" value="1"/>
</dbReference>
<dbReference type="PIRSF" id="PIRSF036948">
    <property type="entry name" value="TOM1"/>
    <property type="match status" value="1"/>
</dbReference>
<comment type="similarity">
    <text evidence="1 4">Belongs to the TOM1 family.</text>
</comment>
<dbReference type="PROSITE" id="PS50909">
    <property type="entry name" value="GAT"/>
    <property type="match status" value="1"/>
</dbReference>
<dbReference type="Proteomes" id="UP000504632">
    <property type="component" value="Chromosome 13"/>
</dbReference>
<dbReference type="InterPro" id="IPR014645">
    <property type="entry name" value="TOM1"/>
</dbReference>
<dbReference type="GO" id="GO:0007165">
    <property type="term" value="P:signal transduction"/>
    <property type="evidence" value="ECO:0007669"/>
    <property type="project" value="TreeGrafter"/>
</dbReference>
<dbReference type="GO" id="GO:0016020">
    <property type="term" value="C:membrane"/>
    <property type="evidence" value="ECO:0007669"/>
    <property type="project" value="TreeGrafter"/>
</dbReference>
<evidence type="ECO:0000256" key="3">
    <source>
        <dbReference type="ARBA" id="ARBA00022927"/>
    </source>
</evidence>
<evidence type="ECO:0000259" key="6">
    <source>
        <dbReference type="PROSITE" id="PS50179"/>
    </source>
</evidence>
<dbReference type="GO" id="GO:0043130">
    <property type="term" value="F:ubiquitin binding"/>
    <property type="evidence" value="ECO:0007669"/>
    <property type="project" value="InterPro"/>
</dbReference>
<feature type="compositionally biased region" description="Basic and acidic residues" evidence="5">
    <location>
        <begin position="340"/>
        <end position="351"/>
    </location>
</feature>
<evidence type="ECO:0000256" key="2">
    <source>
        <dbReference type="ARBA" id="ARBA00022448"/>
    </source>
</evidence>
<dbReference type="SUPFAM" id="SSF89009">
    <property type="entry name" value="GAT-like domain"/>
    <property type="match status" value="1"/>
</dbReference>
<dbReference type="SMART" id="SM00288">
    <property type="entry name" value="VHS"/>
    <property type="match status" value="1"/>
</dbReference>
<dbReference type="GO" id="GO:0015031">
    <property type="term" value="P:protein transport"/>
    <property type="evidence" value="ECO:0007669"/>
    <property type="project" value="UniProtKB-UniRule"/>
</dbReference>
<dbReference type="InterPro" id="IPR004152">
    <property type="entry name" value="GAT_dom"/>
</dbReference>
<feature type="region of interest" description="Disordered" evidence="5">
    <location>
        <begin position="314"/>
        <end position="388"/>
    </location>
</feature>
<keyword evidence="2 4" id="KW-0813">Transport</keyword>
<evidence type="ECO:0000256" key="1">
    <source>
        <dbReference type="ARBA" id="ARBA00007708"/>
    </source>
</evidence>
<dbReference type="FunFam" id="1.25.40.90:FF:000003">
    <property type="entry name" value="TOM1-like protein 2 isoform X1"/>
    <property type="match status" value="1"/>
</dbReference>
<feature type="domain" description="VHS" evidence="6">
    <location>
        <begin position="20"/>
        <end position="122"/>
    </location>
</feature>
<reference evidence="9" key="1">
    <citation type="submission" date="2025-08" db="UniProtKB">
        <authorList>
            <consortium name="RefSeq"/>
        </authorList>
    </citation>
    <scope>IDENTIFICATION</scope>
</reference>
<feature type="domain" description="GAT" evidence="7">
    <location>
        <begin position="121"/>
        <end position="209"/>
    </location>
</feature>
<dbReference type="Pfam" id="PF00790">
    <property type="entry name" value="VHS"/>
    <property type="match status" value="1"/>
</dbReference>
<evidence type="ECO:0000259" key="7">
    <source>
        <dbReference type="PROSITE" id="PS50909"/>
    </source>
</evidence>
<accession>A0A6J2WPQ0</accession>
<evidence type="ECO:0000256" key="4">
    <source>
        <dbReference type="PIRNR" id="PIRNR036948"/>
    </source>
</evidence>
<feature type="compositionally biased region" description="Basic and acidic residues" evidence="5">
    <location>
        <begin position="379"/>
        <end position="388"/>
    </location>
</feature>
<feature type="compositionally biased region" description="Pro residues" evidence="5">
    <location>
        <begin position="357"/>
        <end position="367"/>
    </location>
</feature>
<keyword evidence="3 4" id="KW-0653">Protein transport</keyword>
<dbReference type="InterPro" id="IPR002014">
    <property type="entry name" value="VHS_dom"/>
</dbReference>
<evidence type="ECO:0000313" key="9">
    <source>
        <dbReference type="RefSeq" id="XP_030646694.1"/>
    </source>
</evidence>
<evidence type="ECO:0000313" key="8">
    <source>
        <dbReference type="Proteomes" id="UP000504632"/>
    </source>
</evidence>
<dbReference type="Pfam" id="PF03127">
    <property type="entry name" value="GAT"/>
    <property type="match status" value="1"/>
</dbReference>
<dbReference type="GO" id="GO:0030276">
    <property type="term" value="F:clathrin binding"/>
    <property type="evidence" value="ECO:0007669"/>
    <property type="project" value="TreeGrafter"/>
</dbReference>